<dbReference type="SUPFAM" id="SSF52821">
    <property type="entry name" value="Rhodanese/Cell cycle control phosphatase"/>
    <property type="match status" value="3"/>
</dbReference>
<keyword evidence="3" id="KW-0732">Signal</keyword>
<reference evidence="5" key="1">
    <citation type="submission" date="2019-11" db="EMBL/GenBank/DDBJ databases">
        <title>Comparative genomics of photobacteria reveal adaptation to distinct habitats.</title>
        <authorList>
            <person name="Fuertes-Perez S."/>
            <person name="Hilgarth M."/>
            <person name="Vogel R.F."/>
        </authorList>
    </citation>
    <scope>NUCLEOTIDE SEQUENCE</scope>
    <source>
        <strain evidence="5">TMW2.2145</strain>
    </source>
</reference>
<evidence type="ECO:0000259" key="4">
    <source>
        <dbReference type="PROSITE" id="PS50206"/>
    </source>
</evidence>
<sequence>MLIKITAITALLLTSTVSFASPATSLPIATFAQLAQLVQQQSHKTPLQIIDCRNSNFYNGWPEPQQQRGGHIAGAVNIDASWLKTLDTSAFKTLLRDKHLQSTLPTYLYCSADKAQQLSTALQAQGYKSLTTIDQPLNLYHGQLSTLPNFQQLVPASWLNELINGRHPRYAPKHGYKVVEVEWGPPVKYLLDHIPGALYVNTNTIESKPWWNKVSNTALAKVIANLGIRYDTTVILYARNNMSAARFANFLMYAGVKDVRLLNGGWTAWDNAGYPTEHLPNYNQHPVTFGKKIPANPQYLIDTNQVKALLKKPVNQQSVVSVRTWPEYIGETSGYDYIKPKGRIEGAKWGHAGSDSYHMQDYLNPDQTMKSGAEITAQWAQWNIKPNQDVAFFCGTGWRASEAFFFAHILGWKNISVYDGGWYQWSANKNNSIAEGTVAPASVH</sequence>
<feature type="domain" description="Rhodanese" evidence="4">
    <location>
        <begin position="43"/>
        <end position="136"/>
    </location>
</feature>
<evidence type="ECO:0000256" key="3">
    <source>
        <dbReference type="SAM" id="SignalP"/>
    </source>
</evidence>
<dbReference type="PROSITE" id="PS50206">
    <property type="entry name" value="RHODANESE_3"/>
    <property type="match status" value="3"/>
</dbReference>
<accession>A0AAW4ZVW2</accession>
<keyword evidence="2" id="KW-0677">Repeat</keyword>
<gene>
    <name evidence="5" type="ORF">GLP33_07050</name>
</gene>
<dbReference type="RefSeq" id="WP_232580918.1">
    <property type="nucleotide sequence ID" value="NZ_WMCP01000005.1"/>
</dbReference>
<dbReference type="PANTHER" id="PTHR11364:SF27">
    <property type="entry name" value="SULFURTRANSFERASE"/>
    <property type="match status" value="1"/>
</dbReference>
<dbReference type="SMART" id="SM00450">
    <property type="entry name" value="RHOD"/>
    <property type="match status" value="3"/>
</dbReference>
<dbReference type="GO" id="GO:0004792">
    <property type="term" value="F:thiosulfate-cyanide sulfurtransferase activity"/>
    <property type="evidence" value="ECO:0007669"/>
    <property type="project" value="InterPro"/>
</dbReference>
<feature type="domain" description="Rhodanese" evidence="4">
    <location>
        <begin position="183"/>
        <end position="278"/>
    </location>
</feature>
<keyword evidence="1" id="KW-0808">Transferase</keyword>
<evidence type="ECO:0000313" key="6">
    <source>
        <dbReference type="Proteomes" id="UP000813876"/>
    </source>
</evidence>
<dbReference type="PROSITE" id="PS00380">
    <property type="entry name" value="RHODANESE_1"/>
    <property type="match status" value="1"/>
</dbReference>
<feature type="domain" description="Rhodanese" evidence="4">
    <location>
        <begin position="313"/>
        <end position="434"/>
    </location>
</feature>
<feature type="chain" id="PRO_5043733663" evidence="3">
    <location>
        <begin position="21"/>
        <end position="444"/>
    </location>
</feature>
<dbReference type="CDD" id="cd01448">
    <property type="entry name" value="TST_Repeat_1"/>
    <property type="match status" value="1"/>
</dbReference>
<protein>
    <submittedName>
        <fullName evidence="5">Sulfurtransferase</fullName>
    </submittedName>
</protein>
<dbReference type="EMBL" id="WMCP01000005">
    <property type="protein sequence ID" value="MCF2301488.1"/>
    <property type="molecule type" value="Genomic_DNA"/>
</dbReference>
<evidence type="ECO:0000256" key="1">
    <source>
        <dbReference type="ARBA" id="ARBA00022679"/>
    </source>
</evidence>
<dbReference type="AlphaFoldDB" id="A0AAW4ZVW2"/>
<dbReference type="InterPro" id="IPR036873">
    <property type="entry name" value="Rhodanese-like_dom_sf"/>
</dbReference>
<dbReference type="Pfam" id="PF00581">
    <property type="entry name" value="Rhodanese"/>
    <property type="match status" value="3"/>
</dbReference>
<dbReference type="PANTHER" id="PTHR11364">
    <property type="entry name" value="THIOSULFATE SULFERTANSFERASE"/>
    <property type="match status" value="1"/>
</dbReference>
<feature type="signal peptide" evidence="3">
    <location>
        <begin position="1"/>
        <end position="20"/>
    </location>
</feature>
<dbReference type="CDD" id="cd01449">
    <property type="entry name" value="TST_Repeat_2"/>
    <property type="match status" value="1"/>
</dbReference>
<dbReference type="InterPro" id="IPR045078">
    <property type="entry name" value="TST/MPST-like"/>
</dbReference>
<dbReference type="InterPro" id="IPR001307">
    <property type="entry name" value="Thiosulphate_STrfase_CS"/>
</dbReference>
<dbReference type="Gene3D" id="3.40.250.10">
    <property type="entry name" value="Rhodanese-like domain"/>
    <property type="match status" value="3"/>
</dbReference>
<name>A0AAW4ZVW2_PHOPO</name>
<evidence type="ECO:0000256" key="2">
    <source>
        <dbReference type="ARBA" id="ARBA00022737"/>
    </source>
</evidence>
<dbReference type="Proteomes" id="UP000813876">
    <property type="component" value="Unassembled WGS sequence"/>
</dbReference>
<organism evidence="5 6">
    <name type="scientific">Photobacterium phosphoreum</name>
    <dbReference type="NCBI Taxonomy" id="659"/>
    <lineage>
        <taxon>Bacteria</taxon>
        <taxon>Pseudomonadati</taxon>
        <taxon>Pseudomonadota</taxon>
        <taxon>Gammaproteobacteria</taxon>
        <taxon>Vibrionales</taxon>
        <taxon>Vibrionaceae</taxon>
        <taxon>Photobacterium</taxon>
    </lineage>
</organism>
<dbReference type="InterPro" id="IPR001763">
    <property type="entry name" value="Rhodanese-like_dom"/>
</dbReference>
<comment type="caution">
    <text evidence="5">The sequence shown here is derived from an EMBL/GenBank/DDBJ whole genome shotgun (WGS) entry which is preliminary data.</text>
</comment>
<evidence type="ECO:0000313" key="5">
    <source>
        <dbReference type="EMBL" id="MCF2301488.1"/>
    </source>
</evidence>
<proteinExistence type="predicted"/>